<dbReference type="Proteomes" id="UP000648663">
    <property type="component" value="Unassembled WGS sequence"/>
</dbReference>
<name>A0A846LNU3_9ACTN</name>
<gene>
    <name evidence="2" type="ORF">FB380_001474</name>
    <name evidence="1" type="ORF">GCM10011589_04460</name>
</gene>
<dbReference type="Pfam" id="PF11528">
    <property type="entry name" value="DUF3224"/>
    <property type="match status" value="1"/>
</dbReference>
<reference evidence="1" key="1">
    <citation type="journal article" date="2014" name="Int. J. Syst. Evol. Microbiol.">
        <title>Complete genome of a new Firmicutes species belonging to the dominant human colonic microbiota ('Ruminococcus bicirculans') reveals two chromosomes and a selective capacity to utilize plant glucans.</title>
        <authorList>
            <consortium name="NISC Comparative Sequencing Program"/>
            <person name="Wegmann U."/>
            <person name="Louis P."/>
            <person name="Goesmann A."/>
            <person name="Henrissat B."/>
            <person name="Duncan S.H."/>
            <person name="Flint H.J."/>
        </authorList>
    </citation>
    <scope>NUCLEOTIDE SEQUENCE</scope>
    <source>
        <strain evidence="1">CGMCC 4.5581</strain>
    </source>
</reference>
<protein>
    <recommendedName>
        <fullName evidence="5">DUF3224 domain-containing protein</fullName>
    </recommendedName>
</protein>
<dbReference type="Proteomes" id="UP000552836">
    <property type="component" value="Unassembled WGS sequence"/>
</dbReference>
<dbReference type="RefSeq" id="WP_208382786.1">
    <property type="nucleotide sequence ID" value="NZ_BAABJU010000001.1"/>
</dbReference>
<dbReference type="InterPro" id="IPR023159">
    <property type="entry name" value="SO1590-like_sf"/>
</dbReference>
<dbReference type="EMBL" id="BMMI01000001">
    <property type="protein sequence ID" value="GGL51378.1"/>
    <property type="molecule type" value="Genomic_DNA"/>
</dbReference>
<dbReference type="SUPFAM" id="SSF159238">
    <property type="entry name" value="SO1590-like"/>
    <property type="match status" value="1"/>
</dbReference>
<proteinExistence type="predicted"/>
<dbReference type="Gene3D" id="2.40.350.10">
    <property type="entry name" value="SO1590-like"/>
    <property type="match status" value="1"/>
</dbReference>
<evidence type="ECO:0000313" key="2">
    <source>
        <dbReference type="EMBL" id="NIH67028.1"/>
    </source>
</evidence>
<reference evidence="1" key="4">
    <citation type="submission" date="2024-05" db="EMBL/GenBank/DDBJ databases">
        <authorList>
            <person name="Sun Q."/>
            <person name="Zhou Y."/>
        </authorList>
    </citation>
    <scope>NUCLEOTIDE SEQUENCE</scope>
    <source>
        <strain evidence="1">CGMCC 4.5581</strain>
    </source>
</reference>
<keyword evidence="4" id="KW-1185">Reference proteome</keyword>
<evidence type="ECO:0000313" key="3">
    <source>
        <dbReference type="Proteomes" id="UP000552836"/>
    </source>
</evidence>
<evidence type="ECO:0000313" key="4">
    <source>
        <dbReference type="Proteomes" id="UP000648663"/>
    </source>
</evidence>
<dbReference type="AlphaFoldDB" id="A0A846LNU3"/>
<organism evidence="2 3">
    <name type="scientific">Modestobacter marinus</name>
    <dbReference type="NCBI Taxonomy" id="477641"/>
    <lineage>
        <taxon>Bacteria</taxon>
        <taxon>Bacillati</taxon>
        <taxon>Actinomycetota</taxon>
        <taxon>Actinomycetes</taxon>
        <taxon>Geodermatophilales</taxon>
        <taxon>Geodermatophilaceae</taxon>
        <taxon>Modestobacter</taxon>
    </lineage>
</organism>
<dbReference type="InterPro" id="IPR021607">
    <property type="entry name" value="DUF3224"/>
</dbReference>
<sequence>MDLHLTAPFTLDTWDAVPDPEPAEPGAPATGRVVLAKTYAGEDLTGSAVGHALTTQGEHGASYVAQERITGALAGRRGSFVLEHGAAMGEGVAITQWARVVAGSGTAALTGLSGTGTVAHELLTLDVVLPD</sequence>
<dbReference type="EMBL" id="JAAMPA010000001">
    <property type="protein sequence ID" value="NIH67028.1"/>
    <property type="molecule type" value="Genomic_DNA"/>
</dbReference>
<evidence type="ECO:0008006" key="5">
    <source>
        <dbReference type="Google" id="ProtNLM"/>
    </source>
</evidence>
<comment type="caution">
    <text evidence="2">The sequence shown here is derived from an EMBL/GenBank/DDBJ whole genome shotgun (WGS) entry which is preliminary data.</text>
</comment>
<reference evidence="2 3" key="3">
    <citation type="submission" date="2020-02" db="EMBL/GenBank/DDBJ databases">
        <title>Sequencing the genomes of 1000 actinobacteria strains.</title>
        <authorList>
            <person name="Klenk H.-P."/>
        </authorList>
    </citation>
    <scope>NUCLEOTIDE SEQUENCE [LARGE SCALE GENOMIC DNA]</scope>
    <source>
        <strain evidence="2 3">DSM 45201</strain>
    </source>
</reference>
<accession>A0A846LNU3</accession>
<reference evidence="4" key="2">
    <citation type="journal article" date="2019" name="Int. J. Syst. Evol. Microbiol.">
        <title>The Global Catalogue of Microorganisms (GCM) 10K type strain sequencing project: providing services to taxonomists for standard genome sequencing and annotation.</title>
        <authorList>
            <consortium name="The Broad Institute Genomics Platform"/>
            <consortium name="The Broad Institute Genome Sequencing Center for Infectious Disease"/>
            <person name="Wu L."/>
            <person name="Ma J."/>
        </authorList>
    </citation>
    <scope>NUCLEOTIDE SEQUENCE [LARGE SCALE GENOMIC DNA]</scope>
    <source>
        <strain evidence="4">CGMCC 4.5581</strain>
    </source>
</reference>
<evidence type="ECO:0000313" key="1">
    <source>
        <dbReference type="EMBL" id="GGL51378.1"/>
    </source>
</evidence>